<sequence>MSEKLDSNHQLEEMVQLLIRILGKTNQKIVELEERLKQLELEKEDEYRKIEKKTG</sequence>
<evidence type="ECO:0000256" key="1">
    <source>
        <dbReference type="SAM" id="Coils"/>
    </source>
</evidence>
<evidence type="ECO:0000313" key="2">
    <source>
        <dbReference type="EMBL" id="NCU16268.1"/>
    </source>
</evidence>
<feature type="coiled-coil region" evidence="1">
    <location>
        <begin position="22"/>
        <end position="53"/>
    </location>
</feature>
<evidence type="ECO:0000313" key="3">
    <source>
        <dbReference type="Proteomes" id="UP000743899"/>
    </source>
</evidence>
<protein>
    <submittedName>
        <fullName evidence="2">Uncharacterized protein</fullName>
    </submittedName>
</protein>
<organism evidence="2 3">
    <name type="scientific">Pallidibacillus pasinlerensis</name>
    <dbReference type="NCBI Taxonomy" id="2703818"/>
    <lineage>
        <taxon>Bacteria</taxon>
        <taxon>Bacillati</taxon>
        <taxon>Bacillota</taxon>
        <taxon>Bacilli</taxon>
        <taxon>Bacillales</taxon>
        <taxon>Bacillaceae</taxon>
        <taxon>Pallidibacillus</taxon>
    </lineage>
</organism>
<reference evidence="2 3" key="1">
    <citation type="submission" date="2020-01" db="EMBL/GenBank/DDBJ databases">
        <title>A novel Bacillus sp. from Pasinler.</title>
        <authorList>
            <person name="Adiguzel A."/>
            <person name="Ay H."/>
            <person name="Baltaci M.O."/>
        </authorList>
    </citation>
    <scope>NUCLEOTIDE SEQUENCE [LARGE SCALE GENOMIC DNA]</scope>
    <source>
        <strain evidence="2 3">P1</strain>
    </source>
</reference>
<comment type="caution">
    <text evidence="2">The sequence shown here is derived from an EMBL/GenBank/DDBJ whole genome shotgun (WGS) entry which is preliminary data.</text>
</comment>
<accession>A0ABX0A503</accession>
<name>A0ABX0A503_9BACI</name>
<proteinExistence type="predicted"/>
<gene>
    <name evidence="2" type="ORF">GW534_00565</name>
</gene>
<dbReference type="Proteomes" id="UP000743899">
    <property type="component" value="Unassembled WGS sequence"/>
</dbReference>
<keyword evidence="1" id="KW-0175">Coiled coil</keyword>
<dbReference type="EMBL" id="JAACYS010000002">
    <property type="protein sequence ID" value="NCU16268.1"/>
    <property type="molecule type" value="Genomic_DNA"/>
</dbReference>
<dbReference type="RefSeq" id="WP_161919107.1">
    <property type="nucleotide sequence ID" value="NZ_JAACYS010000002.1"/>
</dbReference>
<keyword evidence="3" id="KW-1185">Reference proteome</keyword>